<evidence type="ECO:0000313" key="13">
    <source>
        <dbReference type="Proteomes" id="UP001304419"/>
    </source>
</evidence>
<evidence type="ECO:0000259" key="9">
    <source>
        <dbReference type="PROSITE" id="PS50902"/>
    </source>
</evidence>
<dbReference type="PROSITE" id="PS00201">
    <property type="entry name" value="FLAVODOXIN"/>
    <property type="match status" value="1"/>
</dbReference>
<keyword evidence="6 8" id="KW-0288">FMN</keyword>
<dbReference type="NCBIfam" id="TIGR01752">
    <property type="entry name" value="flav_long"/>
    <property type="match status" value="1"/>
</dbReference>
<evidence type="ECO:0000256" key="8">
    <source>
        <dbReference type="PIRNR" id="PIRNR038996"/>
    </source>
</evidence>
<comment type="similarity">
    <text evidence="3 8">Belongs to the flavodoxin family.</text>
</comment>
<dbReference type="NCBIfam" id="NF009023">
    <property type="entry name" value="PRK12359.1"/>
    <property type="match status" value="1"/>
</dbReference>
<name>A0A8I2KJW9_9GAMM</name>
<evidence type="ECO:0000256" key="4">
    <source>
        <dbReference type="ARBA" id="ARBA00022448"/>
    </source>
</evidence>
<dbReference type="Gene3D" id="3.40.50.360">
    <property type="match status" value="1"/>
</dbReference>
<reference evidence="11 13" key="2">
    <citation type="submission" date="2023-10" db="EMBL/GenBank/DDBJ databases">
        <title>To unveil natural product biosynthetic capacity in Pseudoalteromonas.</title>
        <authorList>
            <person name="Wang J."/>
        </authorList>
    </citation>
    <scope>NUCLEOTIDE SEQUENCE [LARGE SCALE GENOMIC DNA]</scope>
    <source>
        <strain evidence="11 13">DSM 15914</strain>
    </source>
</reference>
<dbReference type="AlphaFoldDB" id="A0A8I2KJW9"/>
<proteinExistence type="inferred from homology"/>
<dbReference type="PROSITE" id="PS50902">
    <property type="entry name" value="FLAVODOXIN_LIKE"/>
    <property type="match status" value="1"/>
</dbReference>
<organism evidence="10 12">
    <name type="scientific">Pseudoalteromonas maricaloris</name>
    <dbReference type="NCBI Taxonomy" id="184924"/>
    <lineage>
        <taxon>Bacteria</taxon>
        <taxon>Pseudomonadati</taxon>
        <taxon>Pseudomonadota</taxon>
        <taxon>Gammaproteobacteria</taxon>
        <taxon>Alteromonadales</taxon>
        <taxon>Pseudoalteromonadaceae</taxon>
        <taxon>Pseudoalteromonas</taxon>
    </lineage>
</organism>
<evidence type="ECO:0000256" key="6">
    <source>
        <dbReference type="ARBA" id="ARBA00022643"/>
    </source>
</evidence>
<dbReference type="RefSeq" id="WP_130126446.1">
    <property type="nucleotide sequence ID" value="NZ_CBCSDF010000006.1"/>
</dbReference>
<dbReference type="Proteomes" id="UP001304419">
    <property type="component" value="Chromosome 1"/>
</dbReference>
<dbReference type="InterPro" id="IPR008254">
    <property type="entry name" value="Flavodoxin/NO_synth"/>
</dbReference>
<keyword evidence="7 8" id="KW-0249">Electron transport</keyword>
<dbReference type="PIRSF" id="PIRSF038996">
    <property type="entry name" value="FldA"/>
    <property type="match status" value="1"/>
</dbReference>
<comment type="function">
    <text evidence="2 8">Low-potential electron donor to a number of redox enzymes.</text>
</comment>
<dbReference type="InterPro" id="IPR001226">
    <property type="entry name" value="Flavodoxin_CS"/>
</dbReference>
<dbReference type="GO" id="GO:0010181">
    <property type="term" value="F:FMN binding"/>
    <property type="evidence" value="ECO:0007669"/>
    <property type="project" value="UniProtKB-UniRule"/>
</dbReference>
<dbReference type="InterPro" id="IPR050619">
    <property type="entry name" value="Flavodoxin"/>
</dbReference>
<dbReference type="PANTHER" id="PTHR42809">
    <property type="entry name" value="FLAVODOXIN 2"/>
    <property type="match status" value="1"/>
</dbReference>
<evidence type="ECO:0000256" key="2">
    <source>
        <dbReference type="ARBA" id="ARBA00003297"/>
    </source>
</evidence>
<dbReference type="EMBL" id="CP137578">
    <property type="protein sequence ID" value="WOX27044.1"/>
    <property type="molecule type" value="Genomic_DNA"/>
</dbReference>
<keyword evidence="13" id="KW-1185">Reference proteome</keyword>
<dbReference type="SUPFAM" id="SSF52218">
    <property type="entry name" value="Flavoproteins"/>
    <property type="match status" value="1"/>
</dbReference>
<evidence type="ECO:0000256" key="3">
    <source>
        <dbReference type="ARBA" id="ARBA00005267"/>
    </source>
</evidence>
<feature type="domain" description="Flavodoxin-like" evidence="9">
    <location>
        <begin position="5"/>
        <end position="167"/>
    </location>
</feature>
<dbReference type="PANTHER" id="PTHR42809:SF3">
    <property type="entry name" value="FLAVODOXIN 2"/>
    <property type="match status" value="1"/>
</dbReference>
<protein>
    <recommendedName>
        <fullName evidence="8">Flavodoxin</fullName>
    </recommendedName>
</protein>
<keyword evidence="4 8" id="KW-0813">Transport</keyword>
<dbReference type="Proteomes" id="UP000646877">
    <property type="component" value="Unassembled WGS sequence"/>
</dbReference>
<evidence type="ECO:0000313" key="12">
    <source>
        <dbReference type="Proteomes" id="UP000646877"/>
    </source>
</evidence>
<evidence type="ECO:0000256" key="7">
    <source>
        <dbReference type="ARBA" id="ARBA00022982"/>
    </source>
</evidence>
<evidence type="ECO:0000256" key="5">
    <source>
        <dbReference type="ARBA" id="ARBA00022630"/>
    </source>
</evidence>
<dbReference type="Pfam" id="PF00258">
    <property type="entry name" value="Flavodoxin_1"/>
    <property type="match status" value="1"/>
</dbReference>
<keyword evidence="5 8" id="KW-0285">Flavoprotein</keyword>
<evidence type="ECO:0000256" key="1">
    <source>
        <dbReference type="ARBA" id="ARBA00001917"/>
    </source>
</evidence>
<dbReference type="InterPro" id="IPR029039">
    <property type="entry name" value="Flavoprotein-like_sf"/>
</dbReference>
<sequence>MSTRIGLFYGSTTGNTEAAAELIKAHLNQFTIDLFDIADTELTLTENYEFLIFGISTWEYGGLQDDWESRWESLAQQDFSGKIVAIFGQGDQVGYDEWFQDGIGILHDKLTEQGATAIGYWPNSGYHFTKSKGLNEDGSEFLGLSLDDDNQPELTEQRINDWCQEIAAVLQELTCETA</sequence>
<dbReference type="EMBL" id="WEIA01000001">
    <property type="protein sequence ID" value="NLR20375.1"/>
    <property type="molecule type" value="Genomic_DNA"/>
</dbReference>
<evidence type="ECO:0000313" key="10">
    <source>
        <dbReference type="EMBL" id="NLR20375.1"/>
    </source>
</evidence>
<gene>
    <name evidence="10" type="primary">fldB</name>
    <name evidence="10" type="ORF">F9Y85_03360</name>
    <name evidence="11" type="ORF">R5H13_10205</name>
</gene>
<evidence type="ECO:0000313" key="11">
    <source>
        <dbReference type="EMBL" id="WOX27044.1"/>
    </source>
</evidence>
<dbReference type="InterPro" id="IPR010086">
    <property type="entry name" value="Flavodoxin_lc"/>
</dbReference>
<comment type="cofactor">
    <cofactor evidence="1 8">
        <name>FMN</name>
        <dbReference type="ChEBI" id="CHEBI:58210"/>
    </cofactor>
</comment>
<accession>A0A8I2KJW9</accession>
<reference evidence="10" key="1">
    <citation type="submission" date="2019-10" db="EMBL/GenBank/DDBJ databases">
        <authorList>
            <person name="Paulsen S."/>
        </authorList>
    </citation>
    <scope>NUCLEOTIDE SEQUENCE</scope>
    <source>
        <strain evidence="10">LMG 19692</strain>
    </source>
</reference>
<dbReference type="GO" id="GO:0009055">
    <property type="term" value="F:electron transfer activity"/>
    <property type="evidence" value="ECO:0007669"/>
    <property type="project" value="UniProtKB-UniRule"/>
</dbReference>